<sequence>MEEIEQRWLYALSAPMAALNGASYTSPYYYDEESKINLGESWNVDSRQQLLDIVMRMADNGHATDLNTAYWRYQRALPGEWQTLLEQLSLRERILHDYAARTFLDCGFGGTRSWDLGRMGFLLRCGLRNEWISFDESLWLQGRLAARARHYYGSWSSYVSGYVIGRGLWACSDLPDEQFSRQLERQGSEHWNQHIVASLSNDPDSPLVNLPWHLELNLPEQPASLDLGNWS</sequence>
<name>A0A177SB82_PSEPU</name>
<organism evidence="2 3">
    <name type="scientific">Pseudomonas putida</name>
    <name type="common">Arthrobacter siderocapsulatus</name>
    <dbReference type="NCBI Taxonomy" id="303"/>
    <lineage>
        <taxon>Bacteria</taxon>
        <taxon>Pseudomonadati</taxon>
        <taxon>Pseudomonadota</taxon>
        <taxon>Gammaproteobacteria</taxon>
        <taxon>Pseudomonadales</taxon>
        <taxon>Pseudomonadaceae</taxon>
        <taxon>Pseudomonas</taxon>
    </lineage>
</organism>
<accession>A0A177SB82</accession>
<evidence type="ECO:0000313" key="3">
    <source>
        <dbReference type="Proteomes" id="UP000077752"/>
    </source>
</evidence>
<dbReference type="InterPro" id="IPR009677">
    <property type="entry name" value="DUF1266"/>
</dbReference>
<gene>
    <name evidence="2" type="ORF">AYO28_04825</name>
</gene>
<evidence type="ECO:0000259" key="1">
    <source>
        <dbReference type="Pfam" id="PF06889"/>
    </source>
</evidence>
<protein>
    <recommendedName>
        <fullName evidence="1">DUF1266 domain-containing protein</fullName>
    </recommendedName>
</protein>
<dbReference type="EMBL" id="LUCV01000058">
    <property type="protein sequence ID" value="OAI83888.1"/>
    <property type="molecule type" value="Genomic_DNA"/>
</dbReference>
<dbReference type="AlphaFoldDB" id="A0A177SB82"/>
<reference evidence="2 3" key="1">
    <citation type="submission" date="2016-03" db="EMBL/GenBank/DDBJ databases">
        <title>Draft Genome Assembly of Pseudomonas putida strain CBF10-2.</title>
        <authorList>
            <person name="Iyer R.S."/>
            <person name="Damania A."/>
        </authorList>
    </citation>
    <scope>NUCLEOTIDE SEQUENCE [LARGE SCALE GENOMIC DNA]</scope>
    <source>
        <strain evidence="2 3">CBF10-2</strain>
    </source>
</reference>
<comment type="caution">
    <text evidence="2">The sequence shown here is derived from an EMBL/GenBank/DDBJ whole genome shotgun (WGS) entry which is preliminary data.</text>
</comment>
<dbReference type="Pfam" id="PF06889">
    <property type="entry name" value="DUF1266"/>
    <property type="match status" value="1"/>
</dbReference>
<proteinExistence type="predicted"/>
<dbReference type="Proteomes" id="UP000077752">
    <property type="component" value="Unassembled WGS sequence"/>
</dbReference>
<evidence type="ECO:0000313" key="2">
    <source>
        <dbReference type="EMBL" id="OAI83888.1"/>
    </source>
</evidence>
<feature type="domain" description="DUF1266" evidence="1">
    <location>
        <begin position="38"/>
        <end position="212"/>
    </location>
</feature>
<dbReference type="RefSeq" id="WP_064304990.1">
    <property type="nucleotide sequence ID" value="NZ_LUCV01000058.1"/>
</dbReference>